<evidence type="ECO:0000313" key="2">
    <source>
        <dbReference type="Proteomes" id="UP000199630"/>
    </source>
</evidence>
<sequence>MPAASPHMRTVLPPPTRRGLSRVEAAEYIGVGASKFDAMVTDGRMPKPKKIDGRRVWDVRALDSFFDALPGGDDSDHNPWDE</sequence>
<protein>
    <recommendedName>
        <fullName evidence="3">Transcriptional regulator, AlpA family</fullName>
    </recommendedName>
</protein>
<dbReference type="EMBL" id="FORH01000005">
    <property type="protein sequence ID" value="SFJ73947.1"/>
    <property type="molecule type" value="Genomic_DNA"/>
</dbReference>
<dbReference type="AlphaFoldDB" id="A0A1I3TWN7"/>
<keyword evidence="2" id="KW-1185">Reference proteome</keyword>
<gene>
    <name evidence="1" type="ORF">SAMN04487991_2866</name>
</gene>
<evidence type="ECO:0008006" key="3">
    <source>
        <dbReference type="Google" id="ProtNLM"/>
    </source>
</evidence>
<reference evidence="2" key="1">
    <citation type="submission" date="2016-10" db="EMBL/GenBank/DDBJ databases">
        <authorList>
            <person name="Varghese N."/>
            <person name="Submissions S."/>
        </authorList>
    </citation>
    <scope>NUCLEOTIDE SEQUENCE [LARGE SCALE GENOMIC DNA]</scope>
    <source>
        <strain evidence="2">DSM 26471</strain>
    </source>
</reference>
<organism evidence="1 2">
    <name type="scientific">Celeribacter neptunius</name>
    <dbReference type="NCBI Taxonomy" id="588602"/>
    <lineage>
        <taxon>Bacteria</taxon>
        <taxon>Pseudomonadati</taxon>
        <taxon>Pseudomonadota</taxon>
        <taxon>Alphaproteobacteria</taxon>
        <taxon>Rhodobacterales</taxon>
        <taxon>Roseobacteraceae</taxon>
        <taxon>Celeribacter</taxon>
    </lineage>
</organism>
<dbReference type="STRING" id="588602.SAMN04487991_2866"/>
<evidence type="ECO:0000313" key="1">
    <source>
        <dbReference type="EMBL" id="SFJ73947.1"/>
    </source>
</evidence>
<accession>A0A1I3TWN7</accession>
<name>A0A1I3TWN7_9RHOB</name>
<proteinExistence type="predicted"/>
<dbReference type="Proteomes" id="UP000199630">
    <property type="component" value="Unassembled WGS sequence"/>
</dbReference>